<reference evidence="1" key="1">
    <citation type="submission" date="2023-01" db="EMBL/GenBank/DDBJ databases">
        <authorList>
            <person name="Van Ghelder C."/>
            <person name="Rancurel C."/>
        </authorList>
    </citation>
    <scope>NUCLEOTIDE SEQUENCE</scope>
    <source>
        <strain evidence="1">CNCM I-4278</strain>
    </source>
</reference>
<evidence type="ECO:0000313" key="2">
    <source>
        <dbReference type="Proteomes" id="UP001152607"/>
    </source>
</evidence>
<comment type="caution">
    <text evidence="1">The sequence shown here is derived from an EMBL/GenBank/DDBJ whole genome shotgun (WGS) entry which is preliminary data.</text>
</comment>
<dbReference type="Proteomes" id="UP001152607">
    <property type="component" value="Unassembled WGS sequence"/>
</dbReference>
<accession>A0A9W4U6X5</accession>
<dbReference type="AlphaFoldDB" id="A0A9W4U6X5"/>
<organism evidence="1 2">
    <name type="scientific">Periconia digitata</name>
    <dbReference type="NCBI Taxonomy" id="1303443"/>
    <lineage>
        <taxon>Eukaryota</taxon>
        <taxon>Fungi</taxon>
        <taxon>Dikarya</taxon>
        <taxon>Ascomycota</taxon>
        <taxon>Pezizomycotina</taxon>
        <taxon>Dothideomycetes</taxon>
        <taxon>Pleosporomycetidae</taxon>
        <taxon>Pleosporales</taxon>
        <taxon>Massarineae</taxon>
        <taxon>Periconiaceae</taxon>
        <taxon>Periconia</taxon>
    </lineage>
</organism>
<keyword evidence="2" id="KW-1185">Reference proteome</keyword>
<proteinExistence type="predicted"/>
<name>A0A9W4U6X5_9PLEO</name>
<sequence length="116" mass="13048">MLSSNDGITTESIVNRKAVYCCLDHVSAVGRVSKTLVLVWRTFCRFLEGAWNLLGETYFGPIAAGAQFTCTRHILARVNTDNMKDRHRQLHMTSTRASCLAETNATITHHHRLSML</sequence>
<evidence type="ECO:0000313" key="1">
    <source>
        <dbReference type="EMBL" id="CAI6320249.1"/>
    </source>
</evidence>
<protein>
    <submittedName>
        <fullName evidence="1">Uncharacterized protein</fullName>
    </submittedName>
</protein>
<gene>
    <name evidence="1" type="ORF">PDIGIT_LOCUS3568</name>
</gene>
<dbReference type="EMBL" id="CAOQHR010000002">
    <property type="protein sequence ID" value="CAI6320249.1"/>
    <property type="molecule type" value="Genomic_DNA"/>
</dbReference>